<keyword evidence="2" id="KW-1185">Reference proteome</keyword>
<dbReference type="AlphaFoldDB" id="A0A2G5CFG1"/>
<accession>A0A2G5CFG1</accession>
<reference evidence="1 2" key="1">
    <citation type="submission" date="2017-09" db="EMBL/GenBank/DDBJ databases">
        <title>WGS assembly of Aquilegia coerulea Goldsmith.</title>
        <authorList>
            <person name="Hodges S."/>
            <person name="Kramer E."/>
            <person name="Nordborg M."/>
            <person name="Tomkins J."/>
            <person name="Borevitz J."/>
            <person name="Derieg N."/>
            <person name="Yan J."/>
            <person name="Mihaltcheva S."/>
            <person name="Hayes R.D."/>
            <person name="Rokhsar D."/>
        </authorList>
    </citation>
    <scope>NUCLEOTIDE SEQUENCE [LARGE SCALE GENOMIC DNA]</scope>
    <source>
        <strain evidence="2">cv. Goldsmith</strain>
    </source>
</reference>
<protein>
    <submittedName>
        <fullName evidence="1">Uncharacterized protein</fullName>
    </submittedName>
</protein>
<dbReference type="Proteomes" id="UP000230069">
    <property type="component" value="Unassembled WGS sequence"/>
</dbReference>
<evidence type="ECO:0000313" key="1">
    <source>
        <dbReference type="EMBL" id="PIA29990.1"/>
    </source>
</evidence>
<evidence type="ECO:0000313" key="2">
    <source>
        <dbReference type="Proteomes" id="UP000230069"/>
    </source>
</evidence>
<proteinExistence type="predicted"/>
<gene>
    <name evidence="1" type="ORF">AQUCO_05800220v1</name>
</gene>
<sequence>MTSSLVRKSHFLAAAAATLHQQRHTFCFCSSSLVAWKPILANHANIGGGNNGKLGSRIQYYYENLRMDGFRQFSSSSSSSSENNKPSKQSFEQVVESLASQEWRTMLIRLVGLLPHGFASFKMIDNSEHTVCVKRKHTGELIKVVVTDRAGKEVESQHQDSHSHRHDIHLGVTIFKRDEPRFSLGFISTACPADGCSTVHNMHIHRGPQDSSHQIVLRDQNVSYEEEKIRFYCKISEETACKIKELLEMKPVASAPDLSFDDEDTFVRGEHISGQGVPYDHDCERNAAQHAKCKCLPYLTGGYMENNFAFHSTPRVPTRYPNL</sequence>
<dbReference type="EMBL" id="KZ305075">
    <property type="protein sequence ID" value="PIA29990.1"/>
    <property type="molecule type" value="Genomic_DNA"/>
</dbReference>
<dbReference type="InParanoid" id="A0A2G5CFG1"/>
<organism evidence="1 2">
    <name type="scientific">Aquilegia coerulea</name>
    <name type="common">Rocky mountain columbine</name>
    <dbReference type="NCBI Taxonomy" id="218851"/>
    <lineage>
        <taxon>Eukaryota</taxon>
        <taxon>Viridiplantae</taxon>
        <taxon>Streptophyta</taxon>
        <taxon>Embryophyta</taxon>
        <taxon>Tracheophyta</taxon>
        <taxon>Spermatophyta</taxon>
        <taxon>Magnoliopsida</taxon>
        <taxon>Ranunculales</taxon>
        <taxon>Ranunculaceae</taxon>
        <taxon>Thalictroideae</taxon>
        <taxon>Aquilegia</taxon>
    </lineage>
</organism>
<name>A0A2G5CFG1_AQUCA</name>